<dbReference type="Pfam" id="PF14765">
    <property type="entry name" value="PS-DH"/>
    <property type="match status" value="1"/>
</dbReference>
<dbReference type="PANTHER" id="PTHR43775">
    <property type="entry name" value="FATTY ACID SYNTHASE"/>
    <property type="match status" value="1"/>
</dbReference>
<dbReference type="GO" id="GO:0005886">
    <property type="term" value="C:plasma membrane"/>
    <property type="evidence" value="ECO:0007669"/>
    <property type="project" value="TreeGrafter"/>
</dbReference>
<dbReference type="InterPro" id="IPR014030">
    <property type="entry name" value="Ketoacyl_synth_N"/>
</dbReference>
<evidence type="ECO:0000256" key="2">
    <source>
        <dbReference type="ARBA" id="ARBA00022553"/>
    </source>
</evidence>
<feature type="domain" description="PKS/mFAS DH" evidence="8">
    <location>
        <begin position="1190"/>
        <end position="1471"/>
    </location>
</feature>
<evidence type="ECO:0000313" key="10">
    <source>
        <dbReference type="Proteomes" id="UP000028926"/>
    </source>
</evidence>
<dbReference type="InterPro" id="IPR049552">
    <property type="entry name" value="PKS_DH_N"/>
</dbReference>
<organism evidence="9 10">
    <name type="scientific">Candidatus Odyssella acanthamoebae</name>
    <dbReference type="NCBI Taxonomy" id="91604"/>
    <lineage>
        <taxon>Bacteria</taxon>
        <taxon>Pseudomonadati</taxon>
        <taxon>Pseudomonadota</taxon>
        <taxon>Alphaproteobacteria</taxon>
        <taxon>Holosporales</taxon>
        <taxon>Candidatus Paracaedibacteraceae</taxon>
        <taxon>Candidatus Odyssella</taxon>
    </lineage>
</organism>
<accession>A0A077AR23</accession>
<dbReference type="SMART" id="SM00825">
    <property type="entry name" value="PKS_KS"/>
    <property type="match status" value="1"/>
</dbReference>
<dbReference type="CDD" id="cd08955">
    <property type="entry name" value="KR_2_FAS_SDR_x"/>
    <property type="match status" value="1"/>
</dbReference>
<evidence type="ECO:0000259" key="8">
    <source>
        <dbReference type="PROSITE" id="PS52019"/>
    </source>
</evidence>
<dbReference type="FunFam" id="3.40.47.10:FF:000019">
    <property type="entry name" value="Polyketide synthase type I"/>
    <property type="match status" value="1"/>
</dbReference>
<evidence type="ECO:0008006" key="11">
    <source>
        <dbReference type="Google" id="ProtNLM"/>
    </source>
</evidence>
<evidence type="ECO:0000256" key="1">
    <source>
        <dbReference type="ARBA" id="ARBA00022450"/>
    </source>
</evidence>
<dbReference type="SMART" id="SM00823">
    <property type="entry name" value="PKS_PP"/>
    <property type="match status" value="3"/>
</dbReference>
<dbReference type="InterPro" id="IPR049551">
    <property type="entry name" value="PKS_DH_C"/>
</dbReference>
<dbReference type="STRING" id="91604.ID47_01080"/>
<dbReference type="PANTHER" id="PTHR43775:SF37">
    <property type="entry name" value="SI:DKEY-61P9.11"/>
    <property type="match status" value="1"/>
</dbReference>
<dbReference type="Pfam" id="PF08659">
    <property type="entry name" value="KR"/>
    <property type="match status" value="2"/>
</dbReference>
<feature type="active site" description="Proton donor; for dehydratase activity" evidence="5">
    <location>
        <position position="1393"/>
    </location>
</feature>
<dbReference type="GO" id="GO:0071770">
    <property type="term" value="P:DIM/DIP cell wall layer assembly"/>
    <property type="evidence" value="ECO:0007669"/>
    <property type="project" value="TreeGrafter"/>
</dbReference>
<evidence type="ECO:0000259" key="7">
    <source>
        <dbReference type="PROSITE" id="PS52004"/>
    </source>
</evidence>
<sequence>MLEHPELICRTIDLDPKFNIIDQLEILANEIGWIDQGLDQIAYRDKVRYSSILAAYSEISIKNSFNISREGIYLITGGFGGLGLKVAGWLVQQGAQHLLLIGRNKPNQEVSESLQRLKENGATISTLEIDVADPSQVEELFLKITQESFNLKGIIHAAGIIEDGVILNQTIEKFEKVCMPKIAGAWNLHSASIKYDFKLDFFVMFSSISASIGNPGQSNYAYANAFLDNLSYYRRNQRMPALSINWGPWAEVGMATNINPKLPPGLNFLHPNEAINALKLALELNLTNINVAKINWQEFLSARASTSSLFGSFNISKNKNVTLHKKELTKEETESYIIASIRECLSKVLPLNIVEELEDEQSFLDVGMDSLMALQFKGYLQNKFEGACILSPTVAFEYPTIPDLAQYIYQLIVSSKQKECRDNQLEEPVKNISKNSLSENPKNTLSTTKYPTSEETESYIIASIRECLFKVLPLNIIEELEDEQSFLDVGMDSLMALQFKGYLQSKFEGACILSPTVAFEYPTIPDLAQYIYQLIVSSKQKECRVNQLEEPVKNISKNSLSEKIEYPPLFFNSFKEEASSNDIAIIGMSCFFPGSSSLEAFWDNLIANRDLIKEVPKWRWDWQTYYGDKENQTKVKWGGFIEDIDKFDNQFFNISPKEAELMDPQQRILLQAVWQAVEDAGYNHQNISGSLTGVFIGASTYDYAEILQKYGETSAHVPSGNAHSILANRVSYYLNLKGPSEAIDTACSSSLVALHRAIKAIQTGDCEMAIAGGVNALLTPSAYISFTQAGMLCEDGRCKSFDKLANGYVRGEGVGVILLKPLDRALKDKDIIYGVVKGTAANHGGRVSSLTVPNANAQANVVLEAIKKARINTETISYIETHGTGTSLGDPIEINGLKKAFRDNTTHNYCGLGTVKTNIGHLEPAAGIAGVIKVLLSMRHGKLPGIIHFNHINPYIELKDSPFYIVDKNKEWQRLLDKQGNPIPRRAGVSSFGFGGVNAHVVLEEIPYNVSKIQNKHYYLIAISAKHAHSLKQKCIDLNGYLERHPNLPIEAVSYTLNTGRRHFNHRLALVVCSVGELKQNLTMLQNGQKDDFFQSTLNKANKDSVIYAQALEKILEELRLLDIKNIVRYKELLETLANLYIEGYDFDWSLLHQGETQQKISLPAYPFLKHRHWISDIIHPTAQTINRLHPLIDNNVSTLALQSFEKLFTGQEFYLQDHRINGRMVLPGAAYLEMARAAGELSSSNLVMGLRNVTWIQPIEIQHTEIPEPKLTKINLLSLNQTEIDFEVSTNTTGSIPPIKPRIHAQGKIVYGLHEEPQEETLFDVSEIKGRCNFYKNREEMFSHLTGVLHGPSLRTIKHIWHNDKEALAELCLPDHLLEDTHQFLLHPSLIDGAIQATYSLGLSGNSLSLPFTLGELKIIGKLSNRCYAYVTVNSGVLPRFQIKIMDEHGRVQVDIKDFIVRPFQVDEVSRKGIYYYEPVWESKAIKKQPPTLNQEIFLVWDDEGSFSQLLRQELPNHTVSRVINGQKYESKGDEYQINVDEEEDYLSLLNDLDKANRYPTYIIYKIKIKQIVPLLQQLYECFYSLFHLSRSLIQQKSKKRVHLLFLIENDKNEIALFTRSISGFIKTLELEQTRVKCRIIEIGSALDLNKVQLVLQELDGNEREVRYSDLGLRLVKDYQEKIFTEGQIGSSFIKQGGIYLITGGAGGLGLIFAKYLSDNYHGKIILTGRSKLDQSQIRDIEELKKLGGNVVYLQSDITKRDEVEYVLGEINNRFGKLNGIIHSAGVIRDSSILKKKKEDAEKVLDPKLQGTFYLDELTQFYDLDFFVLFSSVSSVIGNSGQCDYAFANGFMDGFASYRNQLFQESKRYGKTIVINWPLWEEGGMQIDEESKQWVEQSSGMLPIKTQDGIRAFISALNQQRCHQYIVLHGYKDKIKNIFYEKPKLTHNNLKDSFSSTVKNQLRKKTEEYLKKLLSESIKFPEEKLDTKKSFASYGVDSIILISLNRQLEKNFKDLPTTLLFEYETIESLTNYFIENQIEILENKFNLKELPTKYF</sequence>
<dbReference type="InterPro" id="IPR049490">
    <property type="entry name" value="C883_1060-like_KR_N"/>
</dbReference>
<dbReference type="InterPro" id="IPR018201">
    <property type="entry name" value="Ketoacyl_synth_AS"/>
</dbReference>
<dbReference type="InterPro" id="IPR042104">
    <property type="entry name" value="PKS_dehydratase_sf"/>
</dbReference>
<dbReference type="Gene3D" id="1.10.1240.100">
    <property type="match status" value="1"/>
</dbReference>
<dbReference type="HOGENOM" id="CLU_000022_35_4_5"/>
<dbReference type="Proteomes" id="UP000028926">
    <property type="component" value="Chromosome"/>
</dbReference>
<dbReference type="PROSITE" id="PS50075">
    <property type="entry name" value="CARRIER"/>
    <property type="match status" value="3"/>
</dbReference>
<feature type="domain" description="Carrier" evidence="6">
    <location>
        <begin position="332"/>
        <end position="412"/>
    </location>
</feature>
<dbReference type="InterPro" id="IPR014031">
    <property type="entry name" value="Ketoacyl_synth_C"/>
</dbReference>
<keyword evidence="1" id="KW-0596">Phosphopantetheine</keyword>
<keyword evidence="10" id="KW-1185">Reference proteome</keyword>
<dbReference type="Pfam" id="PF02801">
    <property type="entry name" value="Ketoacyl-synt_C"/>
    <property type="match status" value="1"/>
</dbReference>
<dbReference type="SMART" id="SM01294">
    <property type="entry name" value="PKS_PP_betabranch"/>
    <property type="match status" value="1"/>
</dbReference>
<dbReference type="InterPro" id="IPR020807">
    <property type="entry name" value="PKS_DH"/>
</dbReference>
<dbReference type="InterPro" id="IPR020806">
    <property type="entry name" value="PKS_PP-bd"/>
</dbReference>
<feature type="region of interest" description="C-terminal hotdog fold" evidence="5">
    <location>
        <begin position="1334"/>
        <end position="1471"/>
    </location>
</feature>
<dbReference type="Pfam" id="PF21089">
    <property type="entry name" value="PKS_DH_N"/>
    <property type="match status" value="1"/>
</dbReference>
<reference evidence="9 10" key="1">
    <citation type="submission" date="2014-07" db="EMBL/GenBank/DDBJ databases">
        <title>Comparative genomic insights into amoeba endosymbionts belonging to the families of Holosporaceae and Candidatus Midichloriaceae within Rickettsiales.</title>
        <authorList>
            <person name="Wang Z."/>
            <person name="Wu M."/>
        </authorList>
    </citation>
    <scope>NUCLEOTIDE SEQUENCE [LARGE SCALE GENOMIC DNA]</scope>
    <source>
        <strain evidence="9">PRA3</strain>
    </source>
</reference>
<dbReference type="InterPro" id="IPR036291">
    <property type="entry name" value="NAD(P)-bd_dom_sf"/>
</dbReference>
<dbReference type="SUPFAM" id="SSF51735">
    <property type="entry name" value="NAD(P)-binding Rossmann-fold domains"/>
    <property type="match status" value="2"/>
</dbReference>
<feature type="domain" description="Ketosynthase family 3 (KS3)" evidence="7">
    <location>
        <begin position="580"/>
        <end position="1005"/>
    </location>
</feature>
<dbReference type="PROSITE" id="PS52019">
    <property type="entry name" value="PKS_MFAS_DH"/>
    <property type="match status" value="1"/>
</dbReference>
<dbReference type="Pfam" id="PF00109">
    <property type="entry name" value="ketoacyl-synt"/>
    <property type="match status" value="1"/>
</dbReference>
<dbReference type="Pfam" id="PF22621">
    <property type="entry name" value="CurL-like_PKS_C"/>
    <property type="match status" value="1"/>
</dbReference>
<dbReference type="KEGG" id="paca:ID47_01080"/>
<proteinExistence type="predicted"/>
<feature type="domain" description="Carrier" evidence="6">
    <location>
        <begin position="455"/>
        <end position="535"/>
    </location>
</feature>
<evidence type="ECO:0000259" key="6">
    <source>
        <dbReference type="PROSITE" id="PS50075"/>
    </source>
</evidence>
<dbReference type="Gene3D" id="3.10.129.110">
    <property type="entry name" value="Polyketide synthase dehydratase"/>
    <property type="match status" value="1"/>
</dbReference>
<dbReference type="PROSITE" id="PS00606">
    <property type="entry name" value="KS3_1"/>
    <property type="match status" value="1"/>
</dbReference>
<dbReference type="InterPro" id="IPR013968">
    <property type="entry name" value="PKS_KR"/>
</dbReference>
<dbReference type="SMART" id="SM00826">
    <property type="entry name" value="PKS_DH"/>
    <property type="match status" value="1"/>
</dbReference>
<dbReference type="Gene3D" id="3.40.47.10">
    <property type="match status" value="1"/>
</dbReference>
<keyword evidence="2" id="KW-0597">Phosphoprotein</keyword>
<protein>
    <recommendedName>
        <fullName evidence="11">Carrier domain-containing protein</fullName>
    </recommendedName>
</protein>
<dbReference type="InterPro" id="IPR049900">
    <property type="entry name" value="PKS_mFAS_DH"/>
</dbReference>
<keyword evidence="3" id="KW-0808">Transferase</keyword>
<dbReference type="EMBL" id="CP008941">
    <property type="protein sequence ID" value="AIK95637.1"/>
    <property type="molecule type" value="Genomic_DNA"/>
</dbReference>
<dbReference type="eggNOG" id="COG3321">
    <property type="taxonomic scope" value="Bacteria"/>
</dbReference>
<dbReference type="Pfam" id="PF00550">
    <property type="entry name" value="PP-binding"/>
    <property type="match status" value="3"/>
</dbReference>
<dbReference type="Gene3D" id="1.10.1200.10">
    <property type="entry name" value="ACP-like"/>
    <property type="match status" value="3"/>
</dbReference>
<dbReference type="GO" id="GO:0006633">
    <property type="term" value="P:fatty acid biosynthetic process"/>
    <property type="evidence" value="ECO:0007669"/>
    <property type="project" value="InterPro"/>
</dbReference>
<dbReference type="InterPro" id="IPR009081">
    <property type="entry name" value="PP-bd_ACP"/>
</dbReference>
<evidence type="ECO:0000313" key="9">
    <source>
        <dbReference type="EMBL" id="AIK95637.1"/>
    </source>
</evidence>
<dbReference type="InterPro" id="IPR050091">
    <property type="entry name" value="PKS_NRPS_Biosynth_Enz"/>
</dbReference>
<evidence type="ECO:0000256" key="5">
    <source>
        <dbReference type="PROSITE-ProRule" id="PRU01363"/>
    </source>
</evidence>
<dbReference type="GO" id="GO:0004315">
    <property type="term" value="F:3-oxoacyl-[acyl-carrier-protein] synthase activity"/>
    <property type="evidence" value="ECO:0007669"/>
    <property type="project" value="InterPro"/>
</dbReference>
<dbReference type="Gene3D" id="3.40.50.720">
    <property type="entry name" value="NAD(P)-binding Rossmann-like Domain"/>
    <property type="match status" value="2"/>
</dbReference>
<dbReference type="CDD" id="cd00833">
    <property type="entry name" value="PKS"/>
    <property type="match status" value="1"/>
</dbReference>
<dbReference type="InterPro" id="IPR020841">
    <property type="entry name" value="PKS_Beta-ketoAc_synthase_dom"/>
</dbReference>
<dbReference type="SUPFAM" id="SSF47336">
    <property type="entry name" value="ACP-like"/>
    <property type="match status" value="3"/>
</dbReference>
<feature type="region of interest" description="N-terminal hotdog fold" evidence="5">
    <location>
        <begin position="1190"/>
        <end position="1317"/>
    </location>
</feature>
<evidence type="ECO:0000256" key="4">
    <source>
        <dbReference type="ARBA" id="ARBA00054155"/>
    </source>
</evidence>
<feature type="domain" description="Carrier" evidence="6">
    <location>
        <begin position="1965"/>
        <end position="2038"/>
    </location>
</feature>
<feature type="active site" description="Proton acceptor; for dehydratase activity" evidence="5">
    <location>
        <position position="1219"/>
    </location>
</feature>
<name>A0A077AR23_9PROT</name>
<comment type="function">
    <text evidence="4">Involved in production of the polyketide antibiotic thailandamide.</text>
</comment>
<dbReference type="GO" id="GO:0031177">
    <property type="term" value="F:phosphopantetheine binding"/>
    <property type="evidence" value="ECO:0007669"/>
    <property type="project" value="InterPro"/>
</dbReference>
<dbReference type="PROSITE" id="PS52004">
    <property type="entry name" value="KS3_2"/>
    <property type="match status" value="1"/>
</dbReference>
<dbReference type="GO" id="GO:0004312">
    <property type="term" value="F:fatty acid synthase activity"/>
    <property type="evidence" value="ECO:0007669"/>
    <property type="project" value="TreeGrafter"/>
</dbReference>
<dbReference type="CDD" id="cd08953">
    <property type="entry name" value="KR_2_SDR_x"/>
    <property type="match status" value="1"/>
</dbReference>
<gene>
    <name evidence="9" type="ORF">ID47_01080</name>
</gene>
<dbReference type="SUPFAM" id="SSF53901">
    <property type="entry name" value="Thiolase-like"/>
    <property type="match status" value="1"/>
</dbReference>
<dbReference type="Pfam" id="PF21394">
    <property type="entry name" value="Beta-ketacyl_N"/>
    <property type="match status" value="1"/>
</dbReference>
<dbReference type="SMART" id="SM00822">
    <property type="entry name" value="PKS_KR"/>
    <property type="match status" value="2"/>
</dbReference>
<dbReference type="InterPro" id="IPR036736">
    <property type="entry name" value="ACP-like_sf"/>
</dbReference>
<dbReference type="InterPro" id="IPR057326">
    <property type="entry name" value="KR_dom"/>
</dbReference>
<dbReference type="GO" id="GO:0005737">
    <property type="term" value="C:cytoplasm"/>
    <property type="evidence" value="ECO:0007669"/>
    <property type="project" value="TreeGrafter"/>
</dbReference>
<evidence type="ECO:0000256" key="3">
    <source>
        <dbReference type="ARBA" id="ARBA00022679"/>
    </source>
</evidence>
<dbReference type="InterPro" id="IPR016039">
    <property type="entry name" value="Thiolase-like"/>
</dbReference>